<evidence type="ECO:0000313" key="2">
    <source>
        <dbReference type="EMBL" id="MFD1567166.1"/>
    </source>
</evidence>
<feature type="region of interest" description="Disordered" evidence="1">
    <location>
        <begin position="1"/>
        <end position="20"/>
    </location>
</feature>
<name>A0ABD6BQ88_9EURY</name>
<dbReference type="RefSeq" id="WP_267646123.1">
    <property type="nucleotide sequence ID" value="NZ_JANHGR010000001.1"/>
</dbReference>
<reference evidence="2 3" key="1">
    <citation type="journal article" date="2019" name="Int. J. Syst. Evol. Microbiol.">
        <title>The Global Catalogue of Microorganisms (GCM) 10K type strain sequencing project: providing services to taxonomists for standard genome sequencing and annotation.</title>
        <authorList>
            <consortium name="The Broad Institute Genomics Platform"/>
            <consortium name="The Broad Institute Genome Sequencing Center for Infectious Disease"/>
            <person name="Wu L."/>
            <person name="Ma J."/>
        </authorList>
    </citation>
    <scope>NUCLEOTIDE SEQUENCE [LARGE SCALE GENOMIC DNA]</scope>
    <source>
        <strain evidence="2 3">CGMCC 1.12859</strain>
    </source>
</reference>
<proteinExistence type="predicted"/>
<sequence length="153" mass="16379">MSDDLPEGDDPGHALPEADLQYPTISFEEGRIDSDGSFDLSMETDREGMQAVAEAVAGALASHDLGVEAAEGFTTFGVGPRAVEISFDPDENHRGELELTLRLSAKEMFVDDGCGEKVGSRGDAGFVPESMLTGDDDGRFRCYSWIDDPGSPE</sequence>
<accession>A0ABD6BQ88</accession>
<evidence type="ECO:0000313" key="3">
    <source>
        <dbReference type="Proteomes" id="UP001597139"/>
    </source>
</evidence>
<keyword evidence="3" id="KW-1185">Reference proteome</keyword>
<evidence type="ECO:0000256" key="1">
    <source>
        <dbReference type="SAM" id="MobiDB-lite"/>
    </source>
</evidence>
<protein>
    <submittedName>
        <fullName evidence="2">Uncharacterized protein</fullName>
    </submittedName>
</protein>
<comment type="caution">
    <text evidence="2">The sequence shown here is derived from an EMBL/GenBank/DDBJ whole genome shotgun (WGS) entry which is preliminary data.</text>
</comment>
<gene>
    <name evidence="2" type="ORF">ACFSAU_06650</name>
</gene>
<dbReference type="Proteomes" id="UP001597139">
    <property type="component" value="Unassembled WGS sequence"/>
</dbReference>
<organism evidence="2 3">
    <name type="scientific">Halolamina litorea</name>
    <dbReference type="NCBI Taxonomy" id="1515593"/>
    <lineage>
        <taxon>Archaea</taxon>
        <taxon>Methanobacteriati</taxon>
        <taxon>Methanobacteriota</taxon>
        <taxon>Stenosarchaea group</taxon>
        <taxon>Halobacteria</taxon>
        <taxon>Halobacteriales</taxon>
        <taxon>Haloferacaceae</taxon>
    </lineage>
</organism>
<dbReference type="EMBL" id="JBHUCZ010000003">
    <property type="protein sequence ID" value="MFD1567166.1"/>
    <property type="molecule type" value="Genomic_DNA"/>
</dbReference>
<dbReference type="AlphaFoldDB" id="A0ABD6BQ88"/>